<keyword evidence="3" id="KW-1185">Reference proteome</keyword>
<sequence length="149" mass="16640">MERAVGKPGTTHLIKLCVGAETVEDLLDWQRDPRAKGQDGLPRCVTRMWPKRVDELLAGGSLYWVFKGLVLCRQRVLRLDEVTGADGIARCAIVLDREAVRVAATPKRPFQGWRYLTPEDAPRDLPKGRESEEPLPQSLQNALAEIGVL</sequence>
<dbReference type="Proteomes" id="UP000245708">
    <property type="component" value="Unassembled WGS sequence"/>
</dbReference>
<accession>A0A316GFB2</accession>
<dbReference type="AlphaFoldDB" id="A0A316GFB2"/>
<feature type="compositionally biased region" description="Basic and acidic residues" evidence="1">
    <location>
        <begin position="120"/>
        <end position="132"/>
    </location>
</feature>
<comment type="caution">
    <text evidence="2">The sequence shown here is derived from an EMBL/GenBank/DDBJ whole genome shotgun (WGS) entry which is preliminary data.</text>
</comment>
<protein>
    <recommendedName>
        <fullName evidence="4">DUF1489 family protein</fullName>
    </recommendedName>
</protein>
<dbReference type="InterPro" id="IPR008320">
    <property type="entry name" value="UCP032025"/>
</dbReference>
<evidence type="ECO:0000313" key="2">
    <source>
        <dbReference type="EMBL" id="PWK59372.1"/>
    </source>
</evidence>
<evidence type="ECO:0008006" key="4">
    <source>
        <dbReference type="Google" id="ProtNLM"/>
    </source>
</evidence>
<dbReference type="Pfam" id="PF07370">
    <property type="entry name" value="DUF1489"/>
    <property type="match status" value="1"/>
</dbReference>
<dbReference type="EMBL" id="QGGW01000008">
    <property type="protein sequence ID" value="PWK59372.1"/>
    <property type="molecule type" value="Genomic_DNA"/>
</dbReference>
<gene>
    <name evidence="2" type="ORF">C7455_108140</name>
</gene>
<proteinExistence type="predicted"/>
<evidence type="ECO:0000256" key="1">
    <source>
        <dbReference type="SAM" id="MobiDB-lite"/>
    </source>
</evidence>
<evidence type="ECO:0000313" key="3">
    <source>
        <dbReference type="Proteomes" id="UP000245708"/>
    </source>
</evidence>
<organism evidence="2 3">
    <name type="scientific">Roseicyclus mahoneyensis</name>
    <dbReference type="NCBI Taxonomy" id="164332"/>
    <lineage>
        <taxon>Bacteria</taxon>
        <taxon>Pseudomonadati</taxon>
        <taxon>Pseudomonadota</taxon>
        <taxon>Alphaproteobacteria</taxon>
        <taxon>Rhodobacterales</taxon>
        <taxon>Roseobacteraceae</taxon>
        <taxon>Roseicyclus</taxon>
    </lineage>
</organism>
<dbReference type="PIRSF" id="PIRSF032025">
    <property type="entry name" value="UCP032025"/>
    <property type="match status" value="1"/>
</dbReference>
<feature type="region of interest" description="Disordered" evidence="1">
    <location>
        <begin position="118"/>
        <end position="137"/>
    </location>
</feature>
<name>A0A316GFB2_9RHOB</name>
<reference evidence="2 3" key="1">
    <citation type="submission" date="2018-05" db="EMBL/GenBank/DDBJ databases">
        <title>Genomic Encyclopedia of Type Strains, Phase IV (KMG-IV): sequencing the most valuable type-strain genomes for metagenomic binning, comparative biology and taxonomic classification.</title>
        <authorList>
            <person name="Goeker M."/>
        </authorList>
    </citation>
    <scope>NUCLEOTIDE SEQUENCE [LARGE SCALE GENOMIC DNA]</scope>
    <source>
        <strain evidence="2 3">DSM 16097</strain>
    </source>
</reference>